<name>A0A0F8YEP5_9ZZZZ</name>
<gene>
    <name evidence="1" type="ORF">LCGC14_2906330</name>
</gene>
<accession>A0A0F8YEP5</accession>
<comment type="caution">
    <text evidence="1">The sequence shown here is derived from an EMBL/GenBank/DDBJ whole genome shotgun (WGS) entry which is preliminary data.</text>
</comment>
<sequence length="125" mass="13413">MRTVMLWLGAAAFASGCLPAKEDPLYVAPLPVLQQRAYAEAVTGRFVSLADFEPSGLGWRPGHRQLEDFRITPAGRGRLKFVVNITRTGAGAMQADLPGGASLVWTAIIMAVEVLAAARQILPRP</sequence>
<dbReference type="AlphaFoldDB" id="A0A0F8YEP5"/>
<dbReference type="PROSITE" id="PS51257">
    <property type="entry name" value="PROKAR_LIPOPROTEIN"/>
    <property type="match status" value="1"/>
</dbReference>
<reference evidence="1" key="1">
    <citation type="journal article" date="2015" name="Nature">
        <title>Complex archaea that bridge the gap between prokaryotes and eukaryotes.</title>
        <authorList>
            <person name="Spang A."/>
            <person name="Saw J.H."/>
            <person name="Jorgensen S.L."/>
            <person name="Zaremba-Niedzwiedzka K."/>
            <person name="Martijn J."/>
            <person name="Lind A.E."/>
            <person name="van Eijk R."/>
            <person name="Schleper C."/>
            <person name="Guy L."/>
            <person name="Ettema T.J."/>
        </authorList>
    </citation>
    <scope>NUCLEOTIDE SEQUENCE</scope>
</reference>
<proteinExistence type="predicted"/>
<evidence type="ECO:0000313" key="1">
    <source>
        <dbReference type="EMBL" id="KKK72195.1"/>
    </source>
</evidence>
<organism evidence="1">
    <name type="scientific">marine sediment metagenome</name>
    <dbReference type="NCBI Taxonomy" id="412755"/>
    <lineage>
        <taxon>unclassified sequences</taxon>
        <taxon>metagenomes</taxon>
        <taxon>ecological metagenomes</taxon>
    </lineage>
</organism>
<protein>
    <submittedName>
        <fullName evidence="1">Uncharacterized protein</fullName>
    </submittedName>
</protein>
<dbReference type="EMBL" id="LAZR01057371">
    <property type="protein sequence ID" value="KKK72195.1"/>
    <property type="molecule type" value="Genomic_DNA"/>
</dbReference>